<keyword evidence="4" id="KW-1185">Reference proteome</keyword>
<protein>
    <recommendedName>
        <fullName evidence="5">Glycosyl transferase</fullName>
    </recommendedName>
</protein>
<evidence type="ECO:0000259" key="1">
    <source>
        <dbReference type="Pfam" id="PF00534"/>
    </source>
</evidence>
<evidence type="ECO:0000259" key="2">
    <source>
        <dbReference type="Pfam" id="PF13439"/>
    </source>
</evidence>
<name>A0A1U9KSX3_9PROT</name>
<feature type="domain" description="Glycosyltransferase subfamily 4-like N-terminal" evidence="2">
    <location>
        <begin position="20"/>
        <end position="173"/>
    </location>
</feature>
<dbReference type="SUPFAM" id="SSF53756">
    <property type="entry name" value="UDP-Glycosyltransferase/glycogen phosphorylase"/>
    <property type="match status" value="1"/>
</dbReference>
<dbReference type="GO" id="GO:0016757">
    <property type="term" value="F:glycosyltransferase activity"/>
    <property type="evidence" value="ECO:0007669"/>
    <property type="project" value="InterPro"/>
</dbReference>
<organism evidence="3 4">
    <name type="scientific">Neoasaia chiangmaiensis</name>
    <dbReference type="NCBI Taxonomy" id="320497"/>
    <lineage>
        <taxon>Bacteria</taxon>
        <taxon>Pseudomonadati</taxon>
        <taxon>Pseudomonadota</taxon>
        <taxon>Alphaproteobacteria</taxon>
        <taxon>Acetobacterales</taxon>
        <taxon>Acetobacteraceae</taxon>
        <taxon>Neoasaia</taxon>
    </lineage>
</organism>
<proteinExistence type="predicted"/>
<dbReference type="AlphaFoldDB" id="A0A1U9KSX3"/>
<evidence type="ECO:0000313" key="4">
    <source>
        <dbReference type="Proteomes" id="UP000188604"/>
    </source>
</evidence>
<dbReference type="Gene3D" id="3.40.50.2000">
    <property type="entry name" value="Glycogen Phosphorylase B"/>
    <property type="match status" value="2"/>
</dbReference>
<dbReference type="KEGG" id="nch:A0U93_14610"/>
<accession>A0A1U9KSX3</accession>
<dbReference type="Proteomes" id="UP000188604">
    <property type="component" value="Chromosome"/>
</dbReference>
<dbReference type="STRING" id="320497.A0U93_14610"/>
<reference evidence="3 4" key="1">
    <citation type="submission" date="2016-03" db="EMBL/GenBank/DDBJ databases">
        <title>Acetic acid bacteria sequencing.</title>
        <authorList>
            <person name="Brandt J."/>
            <person name="Jakob F."/>
            <person name="Vogel R.F."/>
        </authorList>
    </citation>
    <scope>NUCLEOTIDE SEQUENCE [LARGE SCALE GENOMIC DNA]</scope>
    <source>
        <strain evidence="3 4">NBRC 101099</strain>
    </source>
</reference>
<feature type="domain" description="Glycosyl transferase family 1" evidence="1">
    <location>
        <begin position="191"/>
        <end position="348"/>
    </location>
</feature>
<sequence length="399" mass="42862">MSHAFQGPTILQVLPALDAGGVERGALEIADAITQAGGRALVASAGGRLAGRLHGIGARHIEFDLRGKSPWAIWRNTRKLVALIRAEGVDLVHARSRAPAWVASRACQRTRIPLVTTWHGLHRENLPGKKRYNAVLARGARVIAISDFIAQRLATQYGVAPDRLRLIPRGADIKAFDPARIVGKGVQSLAEAWAIPEGARVVMLPGRLTRWKGQALMLDALALLTTMLPGEWVCVFVGPADPDDRFVRELVTRARDLKISDRLRFAGLCQDMPAAYALADVVVAPSLRPEPFGRVAIEAQAMGRPVIVSAHGGAVETVLPEETGLLVAPGDAAALANAICAVLDAPPDALTLLAETARRHIVETYPTRRMQAATLGVYDELLGTSMKDCFLSKSEIVSE</sequence>
<evidence type="ECO:0000313" key="3">
    <source>
        <dbReference type="EMBL" id="AQS88944.1"/>
    </source>
</evidence>
<dbReference type="OrthoDB" id="5147801at2"/>
<dbReference type="PANTHER" id="PTHR12526">
    <property type="entry name" value="GLYCOSYLTRANSFERASE"/>
    <property type="match status" value="1"/>
</dbReference>
<dbReference type="Pfam" id="PF00534">
    <property type="entry name" value="Glycos_transf_1"/>
    <property type="match status" value="1"/>
</dbReference>
<dbReference type="RefSeq" id="WP_077808000.1">
    <property type="nucleotide sequence ID" value="NZ_BJXS01000001.1"/>
</dbReference>
<dbReference type="InterPro" id="IPR028098">
    <property type="entry name" value="Glyco_trans_4-like_N"/>
</dbReference>
<dbReference type="Pfam" id="PF13439">
    <property type="entry name" value="Glyco_transf_4"/>
    <property type="match status" value="1"/>
</dbReference>
<dbReference type="EMBL" id="CP014691">
    <property type="protein sequence ID" value="AQS88944.1"/>
    <property type="molecule type" value="Genomic_DNA"/>
</dbReference>
<evidence type="ECO:0008006" key="5">
    <source>
        <dbReference type="Google" id="ProtNLM"/>
    </source>
</evidence>
<gene>
    <name evidence="3" type="ORF">A0U93_14610</name>
</gene>
<dbReference type="PANTHER" id="PTHR12526:SF638">
    <property type="entry name" value="SPORE COAT PROTEIN SA"/>
    <property type="match status" value="1"/>
</dbReference>
<dbReference type="CDD" id="cd03819">
    <property type="entry name" value="GT4_WavL-like"/>
    <property type="match status" value="1"/>
</dbReference>
<dbReference type="InterPro" id="IPR001296">
    <property type="entry name" value="Glyco_trans_1"/>
</dbReference>